<dbReference type="SUPFAM" id="SSF48452">
    <property type="entry name" value="TPR-like"/>
    <property type="match status" value="1"/>
</dbReference>
<dbReference type="FunCoup" id="A0A2I4HT60">
    <property type="interactions" value="600"/>
</dbReference>
<dbReference type="InterPro" id="IPR057352">
    <property type="entry name" value="TPR_TmcB/C"/>
</dbReference>
<dbReference type="PANTHER" id="PTHR26312">
    <property type="entry name" value="TETRATRICOPEPTIDE REPEAT PROTEIN 5"/>
    <property type="match status" value="1"/>
</dbReference>
<keyword evidence="3" id="KW-1185">Reference proteome</keyword>
<gene>
    <name evidence="4" type="primary">LOC109021202</name>
</gene>
<feature type="compositionally biased region" description="Acidic residues" evidence="1">
    <location>
        <begin position="262"/>
        <end position="274"/>
    </location>
</feature>
<protein>
    <submittedName>
        <fullName evidence="4">Uncharacterized protein LOC109021202</fullName>
    </submittedName>
</protein>
<evidence type="ECO:0000313" key="4">
    <source>
        <dbReference type="RefSeq" id="XP_018859340.2"/>
    </source>
</evidence>
<feature type="region of interest" description="Disordered" evidence="1">
    <location>
        <begin position="262"/>
        <end position="286"/>
    </location>
</feature>
<dbReference type="Proteomes" id="UP000235220">
    <property type="component" value="Chromosome 2"/>
</dbReference>
<dbReference type="Pfam" id="PF25474">
    <property type="entry name" value="TPR_TmcB"/>
    <property type="match status" value="1"/>
</dbReference>
<name>A0A2I4HT60_JUGRE</name>
<evidence type="ECO:0000259" key="2">
    <source>
        <dbReference type="Pfam" id="PF25474"/>
    </source>
</evidence>
<dbReference type="InterPro" id="IPR011990">
    <property type="entry name" value="TPR-like_helical_dom_sf"/>
</dbReference>
<dbReference type="OrthoDB" id="439046at2759"/>
<dbReference type="RefSeq" id="XP_018859340.2">
    <property type="nucleotide sequence ID" value="XM_019003795.2"/>
</dbReference>
<dbReference type="KEGG" id="jre:109021202"/>
<proteinExistence type="predicted"/>
<accession>A0A2I4HT60</accession>
<feature type="domain" description="TmcB/TmcC TPR repeats" evidence="2">
    <location>
        <begin position="163"/>
        <end position="207"/>
    </location>
</feature>
<dbReference type="AlphaFoldDB" id="A0A2I4HT60"/>
<organism evidence="3 4">
    <name type="scientific">Juglans regia</name>
    <name type="common">English walnut</name>
    <dbReference type="NCBI Taxonomy" id="51240"/>
    <lineage>
        <taxon>Eukaryota</taxon>
        <taxon>Viridiplantae</taxon>
        <taxon>Streptophyta</taxon>
        <taxon>Embryophyta</taxon>
        <taxon>Tracheophyta</taxon>
        <taxon>Spermatophyta</taxon>
        <taxon>Magnoliopsida</taxon>
        <taxon>eudicotyledons</taxon>
        <taxon>Gunneridae</taxon>
        <taxon>Pentapetalae</taxon>
        <taxon>rosids</taxon>
        <taxon>fabids</taxon>
        <taxon>Fagales</taxon>
        <taxon>Juglandaceae</taxon>
        <taxon>Juglans</taxon>
    </lineage>
</organism>
<evidence type="ECO:0000256" key="1">
    <source>
        <dbReference type="SAM" id="MobiDB-lite"/>
    </source>
</evidence>
<sequence length="303" mass="33384">MRAVLLRTGSVVVLPCPPVVPGSPRVSLSRQDSASCLFSAERSSVNSPRICLHFDFNRRRDSPARMGIRRAYSETDVIRCESLFSSLNGAGSRSFQSSLPEEYLLERDEEYGVGSLPKGAGIWPDSGIPVEELGSSGGGFGKGGKKSCGGDDDNGIGNREERSKIGAYYLEMLKSNPEDSLLLRNYGKYLHEVENDTGKAEEYYGRAILASPGDGELLSLYGNLIWETQRDGDRAKSYFDQAVHASPDDCMVLGSYAKFMWEAEEEEEEEEENEESKKRDGASPPVLVAVVTLQNQNQNQNRC</sequence>
<evidence type="ECO:0000313" key="3">
    <source>
        <dbReference type="Proteomes" id="UP000235220"/>
    </source>
</evidence>
<dbReference type="PANTHER" id="PTHR26312:SF123">
    <property type="entry name" value="TETRATRICOPEPTIDE REPEAT (TPR)-LIKE SUPERFAMILY PROTEIN"/>
    <property type="match status" value="1"/>
</dbReference>
<dbReference type="GeneID" id="109021202"/>
<dbReference type="Gramene" id="Jr02_13150_p1">
    <property type="protein sequence ID" value="cds.Jr02_13150_p1"/>
    <property type="gene ID" value="Jr02_13150"/>
</dbReference>
<reference evidence="4" key="1">
    <citation type="submission" date="2025-08" db="UniProtKB">
        <authorList>
            <consortium name="RefSeq"/>
        </authorList>
    </citation>
    <scope>IDENTIFICATION</scope>
    <source>
        <tissue evidence="4">Leaves</tissue>
    </source>
</reference>
<dbReference type="Gene3D" id="1.25.40.10">
    <property type="entry name" value="Tetratricopeptide repeat domain"/>
    <property type="match status" value="1"/>
</dbReference>